<evidence type="ECO:0000313" key="2">
    <source>
        <dbReference type="EMBL" id="QNT77629.1"/>
    </source>
</evidence>
<evidence type="ECO:0000313" key="3">
    <source>
        <dbReference type="Proteomes" id="UP000516349"/>
    </source>
</evidence>
<organism evidence="2 3">
    <name type="scientific">Entomobacter blattae</name>
    <dbReference type="NCBI Taxonomy" id="2762277"/>
    <lineage>
        <taxon>Bacteria</taxon>
        <taxon>Pseudomonadati</taxon>
        <taxon>Pseudomonadota</taxon>
        <taxon>Alphaproteobacteria</taxon>
        <taxon>Acetobacterales</taxon>
        <taxon>Acetobacteraceae</taxon>
        <taxon>Entomobacter</taxon>
    </lineage>
</organism>
<dbReference type="Proteomes" id="UP000516349">
    <property type="component" value="Chromosome"/>
</dbReference>
<name>A0A7H1NPB9_9PROT</name>
<dbReference type="EMBL" id="CP060244">
    <property type="protein sequence ID" value="QNT77629.1"/>
    <property type="molecule type" value="Genomic_DNA"/>
</dbReference>
<evidence type="ECO:0000256" key="1">
    <source>
        <dbReference type="SAM" id="MobiDB-lite"/>
    </source>
</evidence>
<sequence length="91" mass="9682">MMGLSTNKAPLAGLSSQPVSTPSPESKSRIPIEGNGVKGTIDLRGAKLDDLLCEVPNMQAPRGSWSASFVEDKGLLMQEPSAKPCSRRKKT</sequence>
<reference evidence="2 3" key="1">
    <citation type="submission" date="2020-08" db="EMBL/GenBank/DDBJ databases">
        <title>Complete genome sequence of Entomobacter blattae G55GP.</title>
        <authorList>
            <person name="Poehlein A."/>
            <person name="Guzman J."/>
            <person name="Daniel R."/>
            <person name="Vilcinskas A."/>
        </authorList>
    </citation>
    <scope>NUCLEOTIDE SEQUENCE [LARGE SCALE GENOMIC DNA]</scope>
    <source>
        <strain evidence="2 3">G55GP</strain>
    </source>
</reference>
<dbReference type="KEGG" id="ebla:JGUZn3_03780"/>
<accession>A0A7H1NPB9</accession>
<feature type="region of interest" description="Disordered" evidence="1">
    <location>
        <begin position="1"/>
        <end position="38"/>
    </location>
</feature>
<dbReference type="AlphaFoldDB" id="A0A7H1NPB9"/>
<keyword evidence="3" id="KW-1185">Reference proteome</keyword>
<feature type="compositionally biased region" description="Polar residues" evidence="1">
    <location>
        <begin position="1"/>
        <end position="25"/>
    </location>
</feature>
<proteinExistence type="predicted"/>
<gene>
    <name evidence="2" type="ORF">JGUZn3_03780</name>
</gene>
<protein>
    <submittedName>
        <fullName evidence="2">Uncharacterized protein</fullName>
    </submittedName>
</protein>